<dbReference type="Pfam" id="PF17855">
    <property type="entry name" value="MCM_lid"/>
    <property type="match status" value="1"/>
</dbReference>
<dbReference type="VEuPathDB" id="MicrosporidiaDB:THOM_3258"/>
<organism evidence="2 3">
    <name type="scientific">Trachipleistophora hominis</name>
    <name type="common">Microsporidian parasite</name>
    <dbReference type="NCBI Taxonomy" id="72359"/>
    <lineage>
        <taxon>Eukaryota</taxon>
        <taxon>Fungi</taxon>
        <taxon>Fungi incertae sedis</taxon>
        <taxon>Microsporidia</taxon>
        <taxon>Pleistophoridae</taxon>
        <taxon>Trachipleistophora</taxon>
    </lineage>
</organism>
<evidence type="ECO:0000313" key="3">
    <source>
        <dbReference type="Proteomes" id="UP000011185"/>
    </source>
</evidence>
<feature type="domain" description="MCM AAA-lid" evidence="1">
    <location>
        <begin position="19"/>
        <end position="96"/>
    </location>
</feature>
<dbReference type="InterPro" id="IPR041562">
    <property type="entry name" value="MCM_lid"/>
</dbReference>
<evidence type="ECO:0000313" key="2">
    <source>
        <dbReference type="EMBL" id="ELQ73818.1"/>
    </source>
</evidence>
<dbReference type="InParanoid" id="L7JQT3"/>
<name>L7JQT3_TRAHO</name>
<dbReference type="STRING" id="72359.L7JQT3"/>
<dbReference type="EMBL" id="JH994102">
    <property type="protein sequence ID" value="ELQ73818.1"/>
    <property type="molecule type" value="Genomic_DNA"/>
</dbReference>
<dbReference type="AlphaFoldDB" id="L7JQT3"/>
<proteinExistence type="predicted"/>
<protein>
    <submittedName>
        <fullName evidence="2">Putative DNA-dependent ATPase MCM protein</fullName>
    </submittedName>
</protein>
<sequence length="129" mass="15502">VLNRSEIKHKKQQWNVCALRDYLEMIRNDEKDATIEATDLIDTYFKWRKAQKTEMFTIRNLESILRLSESHAKLLGKNILDEDSVLMAIFLVESSLWGSKRIEFDKKRIFIDEEYFNEKKKEMITIIRN</sequence>
<dbReference type="HOGENOM" id="CLU_1954069_0_0_1"/>
<dbReference type="InterPro" id="IPR027417">
    <property type="entry name" value="P-loop_NTPase"/>
</dbReference>
<feature type="non-terminal residue" evidence="2">
    <location>
        <position position="1"/>
    </location>
</feature>
<dbReference type="Proteomes" id="UP000011185">
    <property type="component" value="Unassembled WGS sequence"/>
</dbReference>
<gene>
    <name evidence="2" type="ORF">THOM_3258</name>
</gene>
<evidence type="ECO:0000259" key="1">
    <source>
        <dbReference type="Pfam" id="PF17855"/>
    </source>
</evidence>
<keyword evidence="3" id="KW-1185">Reference proteome</keyword>
<reference evidence="2 3" key="1">
    <citation type="journal article" date="2012" name="PLoS Pathog.">
        <title>The genome of the obligate intracellular parasite Trachipleistophora hominis: new insights into microsporidian genome dynamics and reductive evolution.</title>
        <authorList>
            <person name="Heinz E."/>
            <person name="Williams T.A."/>
            <person name="Nakjang S."/>
            <person name="Noel C.J."/>
            <person name="Swan D.C."/>
            <person name="Goldberg A.V."/>
            <person name="Harris S.R."/>
            <person name="Weinmaier T."/>
            <person name="Markert S."/>
            <person name="Becher D."/>
            <person name="Bernhardt J."/>
            <person name="Dagan T."/>
            <person name="Hacker C."/>
            <person name="Lucocq J.M."/>
            <person name="Schweder T."/>
            <person name="Rattei T."/>
            <person name="Hall N."/>
            <person name="Hirt R.P."/>
            <person name="Embley T.M."/>
        </authorList>
    </citation>
    <scope>NUCLEOTIDE SEQUENCE [LARGE SCALE GENOMIC DNA]</scope>
</reference>
<dbReference type="Gene3D" id="3.40.50.300">
    <property type="entry name" value="P-loop containing nucleotide triphosphate hydrolases"/>
    <property type="match status" value="1"/>
</dbReference>
<dbReference type="OrthoDB" id="844at2759"/>
<accession>L7JQT3</accession>